<dbReference type="EMBL" id="FOZN01000001">
    <property type="protein sequence ID" value="SFR99927.1"/>
    <property type="molecule type" value="Genomic_DNA"/>
</dbReference>
<reference evidence="2 3" key="1">
    <citation type="submission" date="2016-10" db="EMBL/GenBank/DDBJ databases">
        <authorList>
            <person name="Varghese N."/>
            <person name="Submissions S."/>
        </authorList>
    </citation>
    <scope>NUCLEOTIDE SEQUENCE [LARGE SCALE GENOMIC DNA]</scope>
    <source>
        <strain evidence="2 3">IAM 15147</strain>
    </source>
</reference>
<name>A0AA94HL99_9MICO</name>
<sequence length="79" mass="8998">MRPFPSRYRPGVPFVVWLAMTAVANTVVNVFIAHFLFMLFARGDTSGDFVGPPALIVVTLMLLLLDFCLYLGRYPRFDR</sequence>
<evidence type="ECO:0000313" key="3">
    <source>
        <dbReference type="Proteomes" id="UP000198506"/>
    </source>
</evidence>
<keyword evidence="1" id="KW-0812">Transmembrane</keyword>
<feature type="transmembrane region" description="Helical" evidence="1">
    <location>
        <begin position="12"/>
        <end position="41"/>
    </location>
</feature>
<gene>
    <name evidence="2" type="ORF">SAMN04487783_0401</name>
</gene>
<comment type="caution">
    <text evidence="2">The sequence shown here is derived from an EMBL/GenBank/DDBJ whole genome shotgun (WGS) entry which is preliminary data.</text>
</comment>
<protein>
    <submittedName>
        <fullName evidence="2">Uncharacterized protein</fullName>
    </submittedName>
</protein>
<keyword evidence="1" id="KW-1133">Transmembrane helix</keyword>
<organism evidence="2 3">
    <name type="scientific">Agrococcus baldri</name>
    <dbReference type="NCBI Taxonomy" id="153730"/>
    <lineage>
        <taxon>Bacteria</taxon>
        <taxon>Bacillati</taxon>
        <taxon>Actinomycetota</taxon>
        <taxon>Actinomycetes</taxon>
        <taxon>Micrococcales</taxon>
        <taxon>Microbacteriaceae</taxon>
        <taxon>Agrococcus</taxon>
    </lineage>
</organism>
<accession>A0AA94HL99</accession>
<evidence type="ECO:0000313" key="2">
    <source>
        <dbReference type="EMBL" id="SFR99927.1"/>
    </source>
</evidence>
<keyword evidence="3" id="KW-1185">Reference proteome</keyword>
<feature type="transmembrane region" description="Helical" evidence="1">
    <location>
        <begin position="53"/>
        <end position="72"/>
    </location>
</feature>
<evidence type="ECO:0000256" key="1">
    <source>
        <dbReference type="SAM" id="Phobius"/>
    </source>
</evidence>
<dbReference type="AlphaFoldDB" id="A0AA94HL99"/>
<keyword evidence="1" id="KW-0472">Membrane</keyword>
<proteinExistence type="predicted"/>
<dbReference type="Proteomes" id="UP000198506">
    <property type="component" value="Unassembled WGS sequence"/>
</dbReference>